<evidence type="ECO:0008006" key="4">
    <source>
        <dbReference type="Google" id="ProtNLM"/>
    </source>
</evidence>
<dbReference type="AlphaFoldDB" id="A0A365H207"/>
<feature type="transmembrane region" description="Helical" evidence="1">
    <location>
        <begin position="12"/>
        <end position="36"/>
    </location>
</feature>
<sequence length="431" mass="45466">MEAEPREHSRAAVSAVPAISAIAAGTALTLVTGLVAAGTLHRGDRAGPVPAARPPDPQAVAAVLDRRARAVRDGDRTAFLATVYTAEPRFQDRQRQQFDNLRRLPLRLWREETTGTPVATGPRGTTLRVTVRYQLSGHDGGPVARTRYLTLAPRTGGWSITGDGTAQGRSDDVEIWDGGPLAVVRGRHSLVIGENAPPARLHEIARRLDAAVPDVTDVLGRGWSRRVVALVPADGSRAAALAGVSPGPAASPGGGLGNIAALAAVAPGADGSTGGDRIVISPGTFGRLNALGRRVVLTHELTHVATGGARDGTTPIWLVEGLADYVGYRNVRIGVRTAAGELRREVRAGRTPARLPGPADFAGDSGRQARAYEEAWLACRMVADRYGEAALLRLYRTAGTRSEAAALHAELGLTPARFTALWRAYLERELS</sequence>
<dbReference type="RefSeq" id="WP_111869821.1">
    <property type="nucleotide sequence ID" value="NZ_QLYX01000010.1"/>
</dbReference>
<dbReference type="Proteomes" id="UP000251891">
    <property type="component" value="Unassembled WGS sequence"/>
</dbReference>
<evidence type="ECO:0000313" key="2">
    <source>
        <dbReference type="EMBL" id="RAY13127.1"/>
    </source>
</evidence>
<keyword evidence="1" id="KW-1133">Transmembrane helix</keyword>
<evidence type="ECO:0000256" key="1">
    <source>
        <dbReference type="SAM" id="Phobius"/>
    </source>
</evidence>
<name>A0A365H207_9ACTN</name>
<gene>
    <name evidence="2" type="ORF">DPM19_21795</name>
</gene>
<dbReference type="OrthoDB" id="5242307at2"/>
<dbReference type="EMBL" id="QLYX01000010">
    <property type="protein sequence ID" value="RAY13127.1"/>
    <property type="molecule type" value="Genomic_DNA"/>
</dbReference>
<keyword evidence="1" id="KW-0472">Membrane</keyword>
<organism evidence="2 3">
    <name type="scientific">Actinomadura craniellae</name>
    <dbReference type="NCBI Taxonomy" id="2231787"/>
    <lineage>
        <taxon>Bacteria</taxon>
        <taxon>Bacillati</taxon>
        <taxon>Actinomycetota</taxon>
        <taxon>Actinomycetes</taxon>
        <taxon>Streptosporangiales</taxon>
        <taxon>Thermomonosporaceae</taxon>
        <taxon>Actinomadura</taxon>
    </lineage>
</organism>
<comment type="caution">
    <text evidence="2">The sequence shown here is derived from an EMBL/GenBank/DDBJ whole genome shotgun (WGS) entry which is preliminary data.</text>
</comment>
<keyword evidence="3" id="KW-1185">Reference proteome</keyword>
<keyword evidence="1" id="KW-0812">Transmembrane</keyword>
<protein>
    <recommendedName>
        <fullName evidence="4">Peptidase MA-like domain-containing protein</fullName>
    </recommendedName>
</protein>
<reference evidence="2 3" key="1">
    <citation type="submission" date="2018-06" db="EMBL/GenBank/DDBJ databases">
        <title>Actinomadura craniellae sp. nov. isolated from marine sponge Craniella sp.</title>
        <authorList>
            <person name="Li L."/>
            <person name="Xu Q.H."/>
            <person name="Lin H.W."/>
            <person name="Lu Y.H."/>
        </authorList>
    </citation>
    <scope>NUCLEOTIDE SEQUENCE [LARGE SCALE GENOMIC DNA]</scope>
    <source>
        <strain evidence="2 3">LHW63021</strain>
    </source>
</reference>
<accession>A0A365H207</accession>
<proteinExistence type="predicted"/>
<evidence type="ECO:0000313" key="3">
    <source>
        <dbReference type="Proteomes" id="UP000251891"/>
    </source>
</evidence>